<protein>
    <submittedName>
        <fullName evidence="3">Uncharacterized protein</fullName>
    </submittedName>
</protein>
<keyword evidence="2" id="KW-0472">Membrane</keyword>
<organism evidence="3 4">
    <name type="scientific">Funiculus sociatus GB2-A5</name>
    <dbReference type="NCBI Taxonomy" id="2933946"/>
    <lineage>
        <taxon>Bacteria</taxon>
        <taxon>Bacillati</taxon>
        <taxon>Cyanobacteriota</taxon>
        <taxon>Cyanophyceae</taxon>
        <taxon>Coleofasciculales</taxon>
        <taxon>Coleofasciculaceae</taxon>
        <taxon>Funiculus</taxon>
    </lineage>
</organism>
<evidence type="ECO:0000256" key="2">
    <source>
        <dbReference type="SAM" id="Phobius"/>
    </source>
</evidence>
<evidence type="ECO:0000313" key="3">
    <source>
        <dbReference type="EMBL" id="MEP0867478.1"/>
    </source>
</evidence>
<evidence type="ECO:0000313" key="4">
    <source>
        <dbReference type="Proteomes" id="UP001442494"/>
    </source>
</evidence>
<comment type="caution">
    <text evidence="3">The sequence shown here is derived from an EMBL/GenBank/DDBJ whole genome shotgun (WGS) entry which is preliminary data.</text>
</comment>
<accession>A0ABV0JVK1</accession>
<keyword evidence="2" id="KW-1133">Transmembrane helix</keyword>
<keyword evidence="4" id="KW-1185">Reference proteome</keyword>
<evidence type="ECO:0000256" key="1">
    <source>
        <dbReference type="SAM" id="MobiDB-lite"/>
    </source>
</evidence>
<keyword evidence="2" id="KW-0812">Transmembrane</keyword>
<sequence>MAGKPVNSSAGGCLVVLLPIAFGIAFLFVAWPVLLALLLLGIILRLWQNYQWQKWSQQVNPFFHQLIQETQGRVTALDLAMKANLPASAAQRYLETKSQEFGARALDYQDQGTVYYFVTASTLGTIFDDSEEYSLDDDASEDETTSLDEQPSTRLQDKQPTEKQTSSKGIIQSELARRLDVHSSTVYKRRSEPYFSDWSKSRDPEGIAWKYSSKSRLFFPIES</sequence>
<dbReference type="EMBL" id="JAMPKK010000072">
    <property type="protein sequence ID" value="MEP0867478.1"/>
    <property type="molecule type" value="Genomic_DNA"/>
</dbReference>
<feature type="transmembrane region" description="Helical" evidence="2">
    <location>
        <begin position="20"/>
        <end position="47"/>
    </location>
</feature>
<dbReference type="Proteomes" id="UP001442494">
    <property type="component" value="Unassembled WGS sequence"/>
</dbReference>
<dbReference type="RefSeq" id="WP_190419255.1">
    <property type="nucleotide sequence ID" value="NZ_JAMPKK010000072.1"/>
</dbReference>
<feature type="compositionally biased region" description="Acidic residues" evidence="1">
    <location>
        <begin position="134"/>
        <end position="146"/>
    </location>
</feature>
<proteinExistence type="predicted"/>
<name>A0ABV0JVK1_9CYAN</name>
<reference evidence="3 4" key="1">
    <citation type="submission" date="2022-04" db="EMBL/GenBank/DDBJ databases">
        <title>Positive selection, recombination, and allopatry shape intraspecific diversity of widespread and dominant cyanobacteria.</title>
        <authorList>
            <person name="Wei J."/>
            <person name="Shu W."/>
            <person name="Hu C."/>
        </authorList>
    </citation>
    <scope>NUCLEOTIDE SEQUENCE [LARGE SCALE GENOMIC DNA]</scope>
    <source>
        <strain evidence="3 4">GB2-A5</strain>
    </source>
</reference>
<gene>
    <name evidence="3" type="ORF">NDI37_23795</name>
</gene>
<feature type="region of interest" description="Disordered" evidence="1">
    <location>
        <begin position="134"/>
        <end position="171"/>
    </location>
</feature>